<accession>A0A4C1WFL8</accession>
<reference evidence="2 3" key="1">
    <citation type="journal article" date="2019" name="Commun. Biol.">
        <title>The bagworm genome reveals a unique fibroin gene that provides high tensile strength.</title>
        <authorList>
            <person name="Kono N."/>
            <person name="Nakamura H."/>
            <person name="Ohtoshi R."/>
            <person name="Tomita M."/>
            <person name="Numata K."/>
            <person name="Arakawa K."/>
        </authorList>
    </citation>
    <scope>NUCLEOTIDE SEQUENCE [LARGE SCALE GENOMIC DNA]</scope>
</reference>
<dbReference type="AlphaFoldDB" id="A0A4C1WFL8"/>
<organism evidence="2 3">
    <name type="scientific">Eumeta variegata</name>
    <name type="common">Bagworm moth</name>
    <name type="synonym">Eumeta japonica</name>
    <dbReference type="NCBI Taxonomy" id="151549"/>
    <lineage>
        <taxon>Eukaryota</taxon>
        <taxon>Metazoa</taxon>
        <taxon>Ecdysozoa</taxon>
        <taxon>Arthropoda</taxon>
        <taxon>Hexapoda</taxon>
        <taxon>Insecta</taxon>
        <taxon>Pterygota</taxon>
        <taxon>Neoptera</taxon>
        <taxon>Endopterygota</taxon>
        <taxon>Lepidoptera</taxon>
        <taxon>Glossata</taxon>
        <taxon>Ditrysia</taxon>
        <taxon>Tineoidea</taxon>
        <taxon>Psychidae</taxon>
        <taxon>Oiketicinae</taxon>
        <taxon>Eumeta</taxon>
    </lineage>
</organism>
<feature type="compositionally biased region" description="Pro residues" evidence="1">
    <location>
        <begin position="104"/>
        <end position="118"/>
    </location>
</feature>
<proteinExistence type="predicted"/>
<dbReference type="EMBL" id="BGZK01000541">
    <property type="protein sequence ID" value="GBP49302.1"/>
    <property type="molecule type" value="Genomic_DNA"/>
</dbReference>
<comment type="caution">
    <text evidence="2">The sequence shown here is derived from an EMBL/GenBank/DDBJ whole genome shotgun (WGS) entry which is preliminary data.</text>
</comment>
<dbReference type="Proteomes" id="UP000299102">
    <property type="component" value="Unassembled WGS sequence"/>
</dbReference>
<name>A0A4C1WFL8_EUMVA</name>
<evidence type="ECO:0000256" key="1">
    <source>
        <dbReference type="SAM" id="MobiDB-lite"/>
    </source>
</evidence>
<evidence type="ECO:0000313" key="2">
    <source>
        <dbReference type="EMBL" id="GBP49302.1"/>
    </source>
</evidence>
<feature type="region of interest" description="Disordered" evidence="1">
    <location>
        <begin position="96"/>
        <end position="120"/>
    </location>
</feature>
<protein>
    <submittedName>
        <fullName evidence="2">Uncharacterized protein</fullName>
    </submittedName>
</protein>
<evidence type="ECO:0000313" key="3">
    <source>
        <dbReference type="Proteomes" id="UP000299102"/>
    </source>
</evidence>
<gene>
    <name evidence="2" type="ORF">EVAR_102245_1</name>
</gene>
<keyword evidence="3" id="KW-1185">Reference proteome</keyword>
<sequence length="204" mass="22129">MSILDRHTVTAGCQLRDCSCIPVEAKRIPARSTNNHIPIRSCAATRNWGNWIMVRAAGNFPSASLSNKLMSGHRWANARIHSIAGVLQQHSLFCPPHSDSAHRPPAPPPPSVGGPPHTPNRISEYKTNVYSLLCGAPIVTLQAHAVSTFFEIENFAVCMLFLEIVYLYLGPTKTLLLSTVSPSPTPPKGACGYNGCPFRFGNEA</sequence>